<dbReference type="AlphaFoldDB" id="L0EVM2"/>
<dbReference type="InterPro" id="IPR014721">
    <property type="entry name" value="Ribsml_uS5_D2-typ_fold_subgr"/>
</dbReference>
<evidence type="ECO:0000256" key="3">
    <source>
        <dbReference type="ARBA" id="ARBA00022516"/>
    </source>
</evidence>
<dbReference type="InterPro" id="IPR005935">
    <property type="entry name" value="Mev_decarb"/>
</dbReference>
<dbReference type="KEGG" id="lcc:B488_07260"/>
<feature type="domain" description="Diphosphomevalonate decarboxylase-like N-terminal" evidence="9">
    <location>
        <begin position="28"/>
        <end position="184"/>
    </location>
</feature>
<dbReference type="InterPro" id="IPR029765">
    <property type="entry name" value="Mev_diP_decarb"/>
</dbReference>
<evidence type="ECO:0000313" key="11">
    <source>
        <dbReference type="Proteomes" id="UP000010799"/>
    </source>
</evidence>
<evidence type="ECO:0000256" key="2">
    <source>
        <dbReference type="ARBA" id="ARBA00012296"/>
    </source>
</evidence>
<dbReference type="InterPro" id="IPR041431">
    <property type="entry name" value="Mvd1_C"/>
</dbReference>
<keyword evidence="6" id="KW-0443">Lipid metabolism</keyword>
<evidence type="ECO:0000256" key="6">
    <source>
        <dbReference type="ARBA" id="ARBA00023098"/>
    </source>
</evidence>
<dbReference type="EMBL" id="CP003789">
    <property type="protein sequence ID" value="AGA64718.1"/>
    <property type="molecule type" value="Genomic_DNA"/>
</dbReference>
<dbReference type="GO" id="GO:0005524">
    <property type="term" value="F:ATP binding"/>
    <property type="evidence" value="ECO:0007669"/>
    <property type="project" value="UniProtKB-KW"/>
</dbReference>
<dbReference type="SUPFAM" id="SSF54211">
    <property type="entry name" value="Ribosomal protein S5 domain 2-like"/>
    <property type="match status" value="1"/>
</dbReference>
<dbReference type="PANTHER" id="PTHR10977">
    <property type="entry name" value="DIPHOSPHOMEVALONATE DECARBOXYLASE"/>
    <property type="match status" value="1"/>
</dbReference>
<name>L0EVM2_LIBCB</name>
<keyword evidence="7 10" id="KW-0456">Lyase</keyword>
<dbReference type="SUPFAM" id="SSF55060">
    <property type="entry name" value="GHMP Kinase, C-terminal domain"/>
    <property type="match status" value="1"/>
</dbReference>
<keyword evidence="5" id="KW-0067">ATP-binding</keyword>
<dbReference type="Pfam" id="PF22700">
    <property type="entry name" value="MVD-like_N"/>
    <property type="match status" value="1"/>
</dbReference>
<dbReference type="InterPro" id="IPR020568">
    <property type="entry name" value="Ribosomal_Su5_D2-typ_SF"/>
</dbReference>
<dbReference type="GO" id="GO:0019287">
    <property type="term" value="P:isopentenyl diphosphate biosynthetic process, mevalonate pathway"/>
    <property type="evidence" value="ECO:0007669"/>
    <property type="project" value="InterPro"/>
</dbReference>
<dbReference type="EC" id="4.1.1.33" evidence="2"/>
<dbReference type="GO" id="GO:0005829">
    <property type="term" value="C:cytosol"/>
    <property type="evidence" value="ECO:0007669"/>
    <property type="project" value="InterPro"/>
</dbReference>
<accession>L0EVM2</accession>
<organism evidence="10 11">
    <name type="scientific">Liberibacter crescens (strain BT-1)</name>
    <dbReference type="NCBI Taxonomy" id="1215343"/>
    <lineage>
        <taxon>Bacteria</taxon>
        <taxon>Pseudomonadati</taxon>
        <taxon>Pseudomonadota</taxon>
        <taxon>Alphaproteobacteria</taxon>
        <taxon>Hyphomicrobiales</taxon>
        <taxon>Rhizobiaceae</taxon>
        <taxon>Liberibacter</taxon>
    </lineage>
</organism>
<dbReference type="STRING" id="1215343.B488_07260"/>
<evidence type="ECO:0000259" key="8">
    <source>
        <dbReference type="Pfam" id="PF18376"/>
    </source>
</evidence>
<dbReference type="NCBIfam" id="TIGR01240">
    <property type="entry name" value="mevDPdecarb"/>
    <property type="match status" value="1"/>
</dbReference>
<dbReference type="eggNOG" id="COG3407">
    <property type="taxonomic scope" value="Bacteria"/>
</dbReference>
<sequence length="341" mass="38796">MFLSPLEAFRLYIKNCTPVLKKEGSAFAPSNIALCKYWGKRQTTLNLPENSSLSISLGQLGSFTRIEPIKSDRDIIILNGSEILPETSFFKRTAQFCNLFRQLKEEQFLIETMNTIPTKAGLASSASGFAALTLALARLYSLPEDPSMLSRIARLGSGSACRSFYKGFCEWIRGEKDDGTDSFAVPLDCHWPNLRIGLLLIDKEKEMSSHDAMNHVRQTSPFYLKWIEETSTDFISIKQAVIDQQLTQFGEKTEHNALKMHATMISSWPPVLYWQEKTMTIIDKTWAARRDGIEVYFTIDAGPNVKLLFMQDTEQELKKIFPEIMTIDPFDGPHLLEENDR</sequence>
<proteinExistence type="inferred from homology"/>
<dbReference type="InterPro" id="IPR036554">
    <property type="entry name" value="GHMP_kinase_C_sf"/>
</dbReference>
<reference evidence="10 11" key="1">
    <citation type="journal article" date="2012" name="Stand. Genomic Sci.">
        <title>Complete genome sequence of Liberibacter crescens BT-1.</title>
        <authorList>
            <person name="Leonard M.T."/>
            <person name="Fagen J.R."/>
            <person name="Davis-Richardson A.G."/>
            <person name="Davis M.J."/>
            <person name="Triplett E.W."/>
        </authorList>
    </citation>
    <scope>NUCLEOTIDE SEQUENCE [LARGE SCALE GENOMIC DNA]</scope>
    <source>
        <strain evidence="10 11">BT-1</strain>
    </source>
</reference>
<evidence type="ECO:0000256" key="7">
    <source>
        <dbReference type="ARBA" id="ARBA00023239"/>
    </source>
</evidence>
<keyword evidence="11" id="KW-1185">Reference proteome</keyword>
<dbReference type="PIRSF" id="PIRSF015950">
    <property type="entry name" value="Mev_P_decrbx"/>
    <property type="match status" value="1"/>
</dbReference>
<dbReference type="HOGENOM" id="CLU_040369_0_0_5"/>
<keyword evidence="3" id="KW-0444">Lipid biosynthesis</keyword>
<feature type="domain" description="Mvd1 C-terminal" evidence="8">
    <location>
        <begin position="202"/>
        <end position="324"/>
    </location>
</feature>
<dbReference type="Gene3D" id="3.30.230.10">
    <property type="match status" value="1"/>
</dbReference>
<evidence type="ECO:0000313" key="10">
    <source>
        <dbReference type="EMBL" id="AGA64718.1"/>
    </source>
</evidence>
<gene>
    <name evidence="10" type="ordered locus">B488_07260</name>
</gene>
<dbReference type="InterPro" id="IPR053859">
    <property type="entry name" value="MVD-like_N"/>
</dbReference>
<dbReference type="Gene3D" id="3.30.70.890">
    <property type="entry name" value="GHMP kinase, C-terminal domain"/>
    <property type="match status" value="1"/>
</dbReference>
<dbReference type="PANTHER" id="PTHR10977:SF3">
    <property type="entry name" value="DIPHOSPHOMEVALONATE DECARBOXYLASE"/>
    <property type="match status" value="1"/>
</dbReference>
<dbReference type="Pfam" id="PF18376">
    <property type="entry name" value="MDD_C"/>
    <property type="match status" value="1"/>
</dbReference>
<protein>
    <recommendedName>
        <fullName evidence="2">diphosphomevalonate decarboxylase</fullName>
        <ecNumber evidence="2">4.1.1.33</ecNumber>
    </recommendedName>
</protein>
<dbReference type="PATRIC" id="fig|1215343.11.peg.748"/>
<evidence type="ECO:0000256" key="4">
    <source>
        <dbReference type="ARBA" id="ARBA00022741"/>
    </source>
</evidence>
<keyword evidence="4" id="KW-0547">Nucleotide-binding</keyword>
<evidence type="ECO:0000259" key="9">
    <source>
        <dbReference type="Pfam" id="PF22700"/>
    </source>
</evidence>
<comment type="similarity">
    <text evidence="1">Belongs to the diphosphomevalonate decarboxylase family.</text>
</comment>
<evidence type="ECO:0000256" key="5">
    <source>
        <dbReference type="ARBA" id="ARBA00022840"/>
    </source>
</evidence>
<evidence type="ECO:0000256" key="1">
    <source>
        <dbReference type="ARBA" id="ARBA00008831"/>
    </source>
</evidence>
<dbReference type="Proteomes" id="UP000010799">
    <property type="component" value="Chromosome"/>
</dbReference>
<dbReference type="GO" id="GO:0004163">
    <property type="term" value="F:diphosphomevalonate decarboxylase activity"/>
    <property type="evidence" value="ECO:0007669"/>
    <property type="project" value="UniProtKB-EC"/>
</dbReference>